<feature type="region of interest" description="Disordered" evidence="1">
    <location>
        <begin position="385"/>
        <end position="452"/>
    </location>
</feature>
<reference evidence="2" key="1">
    <citation type="submission" date="2022-06" db="EMBL/GenBank/DDBJ databases">
        <title>Complete genome sequences of two strains of the flax pathogen Septoria linicola.</title>
        <authorList>
            <person name="Lapalu N."/>
            <person name="Simon A."/>
            <person name="Demenou B."/>
            <person name="Paumier D."/>
            <person name="Guillot M.-P."/>
            <person name="Gout L."/>
            <person name="Valade R."/>
        </authorList>
    </citation>
    <scope>NUCLEOTIDE SEQUENCE</scope>
    <source>
        <strain evidence="2">SE15195</strain>
    </source>
</reference>
<accession>A0A9Q9AY09</accession>
<dbReference type="AlphaFoldDB" id="A0A9Q9AY09"/>
<dbReference type="Proteomes" id="UP001056384">
    <property type="component" value="Chromosome 9"/>
</dbReference>
<sequence>MTDLCKNCGCCHLGADPVPCGEPLKYCGSCKQGGHTANFCPMGVYSQSGPPGPMYFMICSNCDRWHLPSPCQIPLQQCKQCGHYGHMPHYCPVNPIPSRPLRSLAQPQQSPSKGSAGGRKRKRQDEPDKPQLMVTLPLRVLDPQHVHPTLIRQIQQSVWNDLTRMLVDHTREDVLALLTQGVPLPSAIGRFRPATHPGTTISGAQTGTVPIAMLSGVKPEGVSMVQNSLLQNIDHHSTTANPPSSVTSPAMEQAGGIPVTPVTTGKPKKTAGSARCADCKTKHAKCPHMGIEADKTGDAHVGRTAEQPGTSDHLGLAGQLQENFGADIFTERSQFPASQSADRNARPEHTMQQQTWLLNTEVGDLNALANAAEQMLAQNEQATFNFGDQGHSPAEGEQHEGTTNPMDFSHLLNSDSASGPAQDEQAPRLHAQLQDTADAKPQKKRATRKKKN</sequence>
<evidence type="ECO:0000256" key="1">
    <source>
        <dbReference type="SAM" id="MobiDB-lite"/>
    </source>
</evidence>
<dbReference type="EMBL" id="CP099426">
    <property type="protein sequence ID" value="USW57200.1"/>
    <property type="molecule type" value="Genomic_DNA"/>
</dbReference>
<evidence type="ECO:0008006" key="4">
    <source>
        <dbReference type="Google" id="ProtNLM"/>
    </source>
</evidence>
<evidence type="ECO:0000313" key="2">
    <source>
        <dbReference type="EMBL" id="USW57200.1"/>
    </source>
</evidence>
<proteinExistence type="predicted"/>
<feature type="region of interest" description="Disordered" evidence="1">
    <location>
        <begin position="101"/>
        <end position="132"/>
    </location>
</feature>
<protein>
    <recommendedName>
        <fullName evidence="4">CCHC-type domain-containing protein</fullName>
    </recommendedName>
</protein>
<feature type="compositionally biased region" description="Polar residues" evidence="1">
    <location>
        <begin position="401"/>
        <end position="419"/>
    </location>
</feature>
<name>A0A9Q9AY09_9PEZI</name>
<evidence type="ECO:0000313" key="3">
    <source>
        <dbReference type="Proteomes" id="UP001056384"/>
    </source>
</evidence>
<keyword evidence="3" id="KW-1185">Reference proteome</keyword>
<organism evidence="2 3">
    <name type="scientific">Septoria linicola</name>
    <dbReference type="NCBI Taxonomy" id="215465"/>
    <lineage>
        <taxon>Eukaryota</taxon>
        <taxon>Fungi</taxon>
        <taxon>Dikarya</taxon>
        <taxon>Ascomycota</taxon>
        <taxon>Pezizomycotina</taxon>
        <taxon>Dothideomycetes</taxon>
        <taxon>Dothideomycetidae</taxon>
        <taxon>Mycosphaerellales</taxon>
        <taxon>Mycosphaerellaceae</taxon>
        <taxon>Septoria</taxon>
    </lineage>
</organism>
<feature type="compositionally biased region" description="Basic residues" evidence="1">
    <location>
        <begin position="442"/>
        <end position="452"/>
    </location>
</feature>
<gene>
    <name evidence="2" type="ORF">Slin15195_G105190</name>
</gene>